<dbReference type="Pfam" id="PF17941">
    <property type="entry name" value="PP_kinase_C_1"/>
    <property type="match status" value="1"/>
</dbReference>
<dbReference type="PANTHER" id="PTHR30218:SF0">
    <property type="entry name" value="POLYPHOSPHATE KINASE"/>
    <property type="match status" value="1"/>
</dbReference>
<evidence type="ECO:0000256" key="5">
    <source>
        <dbReference type="ARBA" id="ARBA00022777"/>
    </source>
</evidence>
<dbReference type="InterPro" id="IPR041108">
    <property type="entry name" value="PP_kinase_C_1"/>
</dbReference>
<keyword evidence="3 11" id="KW-0808">Transferase</keyword>
<organism evidence="11 12">
    <name type="scientific">Allomeiothermus silvanus (strain ATCC 700542 / DSM 9946 / NBRC 106475 / NCIMB 13440 / VI-R2)</name>
    <name type="common">Thermus silvanus</name>
    <dbReference type="NCBI Taxonomy" id="526227"/>
    <lineage>
        <taxon>Bacteria</taxon>
        <taxon>Thermotogati</taxon>
        <taxon>Deinococcota</taxon>
        <taxon>Deinococci</taxon>
        <taxon>Thermales</taxon>
        <taxon>Thermaceae</taxon>
        <taxon>Allomeiothermus</taxon>
    </lineage>
</organism>
<dbReference type="Gene3D" id="3.30.870.10">
    <property type="entry name" value="Endonuclease Chain A"/>
    <property type="match status" value="2"/>
</dbReference>
<evidence type="ECO:0000256" key="2">
    <source>
        <dbReference type="ARBA" id="ARBA00022553"/>
    </source>
</evidence>
<evidence type="ECO:0000313" key="11">
    <source>
        <dbReference type="EMBL" id="ADH63139.1"/>
    </source>
</evidence>
<dbReference type="Pfam" id="PF13090">
    <property type="entry name" value="PP_kinase_C"/>
    <property type="match status" value="1"/>
</dbReference>
<dbReference type="InterPro" id="IPR025198">
    <property type="entry name" value="PPK_N_dom"/>
</dbReference>
<keyword evidence="6" id="KW-0067">ATP-binding</keyword>
<evidence type="ECO:0000259" key="8">
    <source>
        <dbReference type="Pfam" id="PF13089"/>
    </source>
</evidence>
<dbReference type="AlphaFoldDB" id="D7BDY8"/>
<evidence type="ECO:0000259" key="10">
    <source>
        <dbReference type="Pfam" id="PF17941"/>
    </source>
</evidence>
<reference evidence="11 12" key="1">
    <citation type="journal article" date="2010" name="Stand. Genomic Sci.">
        <title>Complete genome sequence of Meiothermus silvanus type strain (VI-R2).</title>
        <authorList>
            <person name="Sikorski J."/>
            <person name="Tindall B.J."/>
            <person name="Lowry S."/>
            <person name="Lucas S."/>
            <person name="Nolan M."/>
            <person name="Copeland A."/>
            <person name="Glavina Del Rio T."/>
            <person name="Tice H."/>
            <person name="Cheng J.F."/>
            <person name="Han C."/>
            <person name="Pitluck S."/>
            <person name="Liolios K."/>
            <person name="Ivanova N."/>
            <person name="Mavromatis K."/>
            <person name="Mikhailova N."/>
            <person name="Pati A."/>
            <person name="Goodwin L."/>
            <person name="Chen A."/>
            <person name="Palaniappan K."/>
            <person name="Land M."/>
            <person name="Hauser L."/>
            <person name="Chang Y.J."/>
            <person name="Jeffries C.D."/>
            <person name="Rohde M."/>
            <person name="Goker M."/>
            <person name="Woyke T."/>
            <person name="Bristow J."/>
            <person name="Eisen J.A."/>
            <person name="Markowitz V."/>
            <person name="Hugenholtz P."/>
            <person name="Kyrpides N.C."/>
            <person name="Klenk H.P."/>
            <person name="Lapidus A."/>
        </authorList>
    </citation>
    <scope>NUCLEOTIDE SEQUENCE [LARGE SCALE GENOMIC DNA]</scope>
    <source>
        <strain evidence="12">ATCC 700542 / DSM 9946 / VI-R2</strain>
    </source>
</reference>
<dbReference type="GO" id="GO:0005524">
    <property type="term" value="F:ATP binding"/>
    <property type="evidence" value="ECO:0007669"/>
    <property type="project" value="UniProtKB-KW"/>
</dbReference>
<proteinExistence type="predicted"/>
<dbReference type="InterPro" id="IPR003414">
    <property type="entry name" value="PP_kinase"/>
</dbReference>
<protein>
    <recommendedName>
        <fullName evidence="1">ATP-polyphosphate phosphotransferase</fullName>
        <ecNumber evidence="1">2.7.4.1</ecNumber>
    </recommendedName>
</protein>
<accession>D7BDY8</accession>
<dbReference type="Gene3D" id="1.20.58.310">
    <property type="entry name" value="Polyphosphate kinase N-terminal domain"/>
    <property type="match status" value="1"/>
</dbReference>
<dbReference type="Pfam" id="PF13089">
    <property type="entry name" value="PP_kinase_N"/>
    <property type="match status" value="1"/>
</dbReference>
<keyword evidence="5 11" id="KW-0418">Kinase</keyword>
<dbReference type="KEGG" id="msv:Mesil_1242"/>
<dbReference type="EMBL" id="CP002042">
    <property type="protein sequence ID" value="ADH63139.1"/>
    <property type="molecule type" value="Genomic_DNA"/>
</dbReference>
<evidence type="ECO:0000259" key="9">
    <source>
        <dbReference type="Pfam" id="PF13090"/>
    </source>
</evidence>
<keyword evidence="12" id="KW-1185">Reference proteome</keyword>
<dbReference type="SUPFAM" id="SSF56024">
    <property type="entry name" value="Phospholipase D/nuclease"/>
    <property type="match status" value="2"/>
</dbReference>
<dbReference type="HOGENOM" id="CLU_009678_5_0_0"/>
<dbReference type="STRING" id="526227.Mesil_1242"/>
<dbReference type="InterPro" id="IPR036832">
    <property type="entry name" value="PPK_N_dom_sf"/>
</dbReference>
<dbReference type="PANTHER" id="PTHR30218">
    <property type="entry name" value="POLYPHOSPHATE KINASE"/>
    <property type="match status" value="1"/>
</dbReference>
<feature type="domain" description="Polyphosphate kinase middle" evidence="7">
    <location>
        <begin position="154"/>
        <end position="269"/>
    </location>
</feature>
<keyword evidence="4" id="KW-0547">Nucleotide-binding</keyword>
<dbReference type="SUPFAM" id="SSF143724">
    <property type="entry name" value="PHP14-like"/>
    <property type="match status" value="1"/>
</dbReference>
<feature type="domain" description="Polyphosphate kinase N-terminal" evidence="8">
    <location>
        <begin position="11"/>
        <end position="59"/>
    </location>
</feature>
<dbReference type="Proteomes" id="UP000001916">
    <property type="component" value="Chromosome"/>
</dbReference>
<dbReference type="InterPro" id="IPR024953">
    <property type="entry name" value="PP_kinase_middle"/>
</dbReference>
<dbReference type="Gene3D" id="3.30.1840.10">
    <property type="entry name" value="Polyphosphate kinase middle domain"/>
    <property type="match status" value="1"/>
</dbReference>
<feature type="domain" description="Polyphosphate kinase C-terminal" evidence="9">
    <location>
        <begin position="471"/>
        <end position="612"/>
    </location>
</feature>
<dbReference type="InterPro" id="IPR036830">
    <property type="entry name" value="PP_kinase_middle_dom_sf"/>
</dbReference>
<evidence type="ECO:0000256" key="1">
    <source>
        <dbReference type="ARBA" id="ARBA00012960"/>
    </source>
</evidence>
<dbReference type="EC" id="2.7.4.1" evidence="1"/>
<evidence type="ECO:0000256" key="6">
    <source>
        <dbReference type="ARBA" id="ARBA00022840"/>
    </source>
</evidence>
<dbReference type="SUPFAM" id="SSF140356">
    <property type="entry name" value="PPK N-terminal domain-like"/>
    <property type="match status" value="1"/>
</dbReference>
<gene>
    <name evidence="11" type="ordered locus">Mesil_1242</name>
</gene>
<evidence type="ECO:0000256" key="4">
    <source>
        <dbReference type="ARBA" id="ARBA00022741"/>
    </source>
</evidence>
<dbReference type="InterPro" id="IPR025200">
    <property type="entry name" value="PPK_C_dom2"/>
</dbReference>
<evidence type="ECO:0000313" key="12">
    <source>
        <dbReference type="Proteomes" id="UP000001916"/>
    </source>
</evidence>
<name>D7BDY8_ALLS1</name>
<keyword evidence="2" id="KW-0597">Phosphoprotein</keyword>
<dbReference type="eggNOG" id="COG0855">
    <property type="taxonomic scope" value="Bacteria"/>
</dbReference>
<dbReference type="GO" id="GO:0008976">
    <property type="term" value="F:polyphosphate kinase activity"/>
    <property type="evidence" value="ECO:0007669"/>
    <property type="project" value="UniProtKB-EC"/>
</dbReference>
<dbReference type="Pfam" id="PF02503">
    <property type="entry name" value="PP_kinase"/>
    <property type="match status" value="1"/>
</dbReference>
<dbReference type="GO" id="GO:0006799">
    <property type="term" value="P:polyphosphate biosynthetic process"/>
    <property type="evidence" value="ECO:0007669"/>
    <property type="project" value="InterPro"/>
</dbReference>
<evidence type="ECO:0000259" key="7">
    <source>
        <dbReference type="Pfam" id="PF02503"/>
    </source>
</evidence>
<dbReference type="GO" id="GO:0009358">
    <property type="term" value="C:polyphosphate kinase complex"/>
    <property type="evidence" value="ECO:0007669"/>
    <property type="project" value="InterPro"/>
</dbReference>
<sequence>MELMAPPLRISQEAAWLQFNRRVLLQTERPDFPVLERLRFLEIWAANLDEFFSARISRAFLEERGSEGYQALLLEAKSQADFAEDCYRRFLPELEPLGMRVLPPDKLSKAELRYFGAYLAEEVAPKTDLIQPEGLADLSSRALYFASGEGLLQTLIRLPESIPRLLPIPGREGSFVRLGELVRHRNDLFLPYPAKLYELRVIRLASLERSRVDWDELPEALEARLDGKVSHLEVEEDFPPHWAEAIREALGLAAEEVFRLAPPLDLRFVNILVAAGPAKERFAPRPPEKPRRFIKNPWTTLDEQDLLLYHPYQDYRAVEAFAWAAANDPKVEAIRATLYRLGRENGVAEALISAAKAGKDVAVLLEARARFDELLNLYWSLRFRKAGVRVLPLPAKKVHAKALWVRRGRRAYAHLGTGNYNALNGSLYTDLSLFTANPKVTKEVAAFFRALEARHAPAPTLIKTGPAIREALLEAIQGEAHKKGQIILKFNHLTDPTILAALEEAAEKGARVDLIVRSTLTLLHPKFHARSLVGRYLEHARVAAFKNKGKWTVWAGSADLMPRNLDRRYELFFPVLDPEAKRQVLRLLKSQLKDDVNTFILYHDGSQKALWKGKHNAQQL</sequence>
<feature type="domain" description="Polyphosphate kinase C-terminal" evidence="10">
    <location>
        <begin position="299"/>
        <end position="454"/>
    </location>
</feature>
<evidence type="ECO:0000256" key="3">
    <source>
        <dbReference type="ARBA" id="ARBA00022679"/>
    </source>
</evidence>